<dbReference type="RefSeq" id="WP_183792865.1">
    <property type="nucleotide sequence ID" value="NZ_JACIDU010000009.1"/>
</dbReference>
<evidence type="ECO:0000256" key="1">
    <source>
        <dbReference type="SAM" id="Phobius"/>
    </source>
</evidence>
<gene>
    <name evidence="2" type="ORF">GGQ66_002467</name>
</gene>
<dbReference type="EMBL" id="JACIDU010000009">
    <property type="protein sequence ID" value="MBB4103899.1"/>
    <property type="molecule type" value="Genomic_DNA"/>
</dbReference>
<evidence type="ECO:0000313" key="2">
    <source>
        <dbReference type="EMBL" id="MBB4103899.1"/>
    </source>
</evidence>
<evidence type="ECO:0000313" key="3">
    <source>
        <dbReference type="Proteomes" id="UP000584824"/>
    </source>
</evidence>
<keyword evidence="3" id="KW-1185">Reference proteome</keyword>
<keyword evidence="1" id="KW-1133">Transmembrane helix</keyword>
<sequence length="128" mass="13681">MEFYLPTETGELLAFSAAAFTAALGLFMMFAPGLTFRFLGLGSMEHRPGAIAEARSMLGGFYAGIGLSAILLAQDWIYMALGAGFALSAFGRILSLMSDRGRNPMNYPLLVAQIILAALPLGYVFGFL</sequence>
<comment type="caution">
    <text evidence="2">The sequence shown here is derived from an EMBL/GenBank/DDBJ whole genome shotgun (WGS) entry which is preliminary data.</text>
</comment>
<reference evidence="2 3" key="1">
    <citation type="submission" date="2020-08" db="EMBL/GenBank/DDBJ databases">
        <title>Genomic Encyclopedia of Type Strains, Phase IV (KMG-IV): sequencing the most valuable type-strain genomes for metagenomic binning, comparative biology and taxonomic classification.</title>
        <authorList>
            <person name="Goeker M."/>
        </authorList>
    </citation>
    <scope>NUCLEOTIDE SEQUENCE [LARGE SCALE GENOMIC DNA]</scope>
    <source>
        <strain evidence="2 3">DSM 26385</strain>
    </source>
</reference>
<feature type="transmembrane region" description="Helical" evidence="1">
    <location>
        <begin position="107"/>
        <end position="126"/>
    </location>
</feature>
<keyword evidence="1" id="KW-0472">Membrane</keyword>
<dbReference type="AlphaFoldDB" id="A0A7W6P2K1"/>
<protein>
    <submittedName>
        <fullName evidence="2">Kef-type K+ transport system membrane component KefB</fullName>
    </submittedName>
</protein>
<organism evidence="2 3">
    <name type="scientific">Allorhizobium borbori</name>
    <dbReference type="NCBI Taxonomy" id="485907"/>
    <lineage>
        <taxon>Bacteria</taxon>
        <taxon>Pseudomonadati</taxon>
        <taxon>Pseudomonadota</taxon>
        <taxon>Alphaproteobacteria</taxon>
        <taxon>Hyphomicrobiales</taxon>
        <taxon>Rhizobiaceae</taxon>
        <taxon>Rhizobium/Agrobacterium group</taxon>
        <taxon>Allorhizobium</taxon>
    </lineage>
</organism>
<name>A0A7W6P2K1_9HYPH</name>
<dbReference type="Proteomes" id="UP000584824">
    <property type="component" value="Unassembled WGS sequence"/>
</dbReference>
<feature type="transmembrane region" description="Helical" evidence="1">
    <location>
        <begin position="12"/>
        <end position="31"/>
    </location>
</feature>
<accession>A0A7W6P2K1</accession>
<keyword evidence="1" id="KW-0812">Transmembrane</keyword>
<proteinExistence type="predicted"/>
<feature type="transmembrane region" description="Helical" evidence="1">
    <location>
        <begin position="76"/>
        <end position="95"/>
    </location>
</feature>